<dbReference type="Proteomes" id="UP000070168">
    <property type="component" value="Unassembled WGS sequence"/>
</dbReference>
<dbReference type="GO" id="GO:0016787">
    <property type="term" value="F:hydrolase activity"/>
    <property type="evidence" value="ECO:0007669"/>
    <property type="project" value="UniProtKB-KW"/>
</dbReference>
<reference evidence="6 7" key="1">
    <citation type="journal article" date="2016" name="BMC Genomics">
        <title>Genome sequencing and secondary metabolism of the postharvest pathogen Penicillium griseofulvum.</title>
        <authorList>
            <person name="Banani H."/>
            <person name="Marcet-Houben M."/>
            <person name="Ballester A.R."/>
            <person name="Abbruscato P."/>
            <person name="Gonzalez-Candelas L."/>
            <person name="Gabaldon T."/>
            <person name="Spadaro D."/>
        </authorList>
    </citation>
    <scope>NUCLEOTIDE SEQUENCE [LARGE SCALE GENOMIC DNA]</scope>
    <source>
        <strain evidence="6 7">PG3</strain>
    </source>
</reference>
<keyword evidence="7" id="KW-1185">Reference proteome</keyword>
<evidence type="ECO:0000256" key="1">
    <source>
        <dbReference type="ARBA" id="ARBA00005964"/>
    </source>
</evidence>
<dbReference type="InterPro" id="IPR029058">
    <property type="entry name" value="AB_hydrolase_fold"/>
</dbReference>
<dbReference type="RefSeq" id="XP_040649733.1">
    <property type="nucleotide sequence ID" value="XM_040794483.1"/>
</dbReference>
<dbReference type="EMBL" id="LHQR01000044">
    <property type="protein sequence ID" value="KXG51197.1"/>
    <property type="molecule type" value="Genomic_DNA"/>
</dbReference>
<dbReference type="OrthoDB" id="408631at2759"/>
<evidence type="ECO:0000259" key="4">
    <source>
        <dbReference type="Pfam" id="PF00135"/>
    </source>
</evidence>
<feature type="transmembrane region" description="Helical" evidence="3">
    <location>
        <begin position="120"/>
        <end position="140"/>
    </location>
</feature>
<dbReference type="GeneID" id="63709783"/>
<dbReference type="AlphaFoldDB" id="A0A135LQE6"/>
<organism evidence="6 7">
    <name type="scientific">Penicillium patulum</name>
    <name type="common">Penicillium griseofulvum</name>
    <dbReference type="NCBI Taxonomy" id="5078"/>
    <lineage>
        <taxon>Eukaryota</taxon>
        <taxon>Fungi</taxon>
        <taxon>Dikarya</taxon>
        <taxon>Ascomycota</taxon>
        <taxon>Pezizomycotina</taxon>
        <taxon>Eurotiomycetes</taxon>
        <taxon>Eurotiomycetidae</taxon>
        <taxon>Eurotiales</taxon>
        <taxon>Aspergillaceae</taxon>
        <taxon>Penicillium</taxon>
    </lineage>
</organism>
<evidence type="ECO:0000256" key="2">
    <source>
        <dbReference type="ARBA" id="ARBA00022801"/>
    </source>
</evidence>
<name>A0A135LQE6_PENPA</name>
<feature type="domain" description="Carboxylesterase type B" evidence="4">
    <location>
        <begin position="172"/>
        <end position="655"/>
    </location>
</feature>
<feature type="domain" description="Rhodopsin" evidence="5">
    <location>
        <begin position="1"/>
        <end position="74"/>
    </location>
</feature>
<dbReference type="ESTHER" id="penpa-a0a135lqe6">
    <property type="family name" value="Fungal_carboxylesterase_lipase"/>
</dbReference>
<evidence type="ECO:0000313" key="7">
    <source>
        <dbReference type="Proteomes" id="UP000070168"/>
    </source>
</evidence>
<dbReference type="Pfam" id="PF20684">
    <property type="entry name" value="Fung_rhodopsin"/>
    <property type="match status" value="1"/>
</dbReference>
<comment type="similarity">
    <text evidence="1">Belongs to the type-B carboxylesterase/lipase family.</text>
</comment>
<dbReference type="GO" id="GO:0017000">
    <property type="term" value="P:antibiotic biosynthetic process"/>
    <property type="evidence" value="ECO:0007669"/>
    <property type="project" value="UniProtKB-ARBA"/>
</dbReference>
<proteinExistence type="inferred from homology"/>
<evidence type="ECO:0000256" key="3">
    <source>
        <dbReference type="SAM" id="Phobius"/>
    </source>
</evidence>
<feature type="transmembrane region" description="Helical" evidence="3">
    <location>
        <begin position="12"/>
        <end position="31"/>
    </location>
</feature>
<feature type="transmembrane region" description="Helical" evidence="3">
    <location>
        <begin position="51"/>
        <end position="74"/>
    </location>
</feature>
<dbReference type="InterPro" id="IPR002018">
    <property type="entry name" value="CarbesteraseB"/>
</dbReference>
<dbReference type="PANTHER" id="PTHR43142">
    <property type="entry name" value="CARBOXYLIC ESTER HYDROLASE"/>
    <property type="match status" value="1"/>
</dbReference>
<sequence>MSTKKKIGVTSVFMVGIFTIGAGVARTYIYLVTSYDKEDNPDFIADFTLFILWSEIEVNVAMIVCCMPVFGPVLGQCRDTLYRFFGQSKEGDFGLLGHSTSASTNDGKTPLTKFNTSCGMANRVFASVVAVLLAAIAIYYQELLNTFFLSPSLKVVDSARDITYLGSLSPSGIEHFQNIFYAEEPTGQRRFAPPVPTKPVKGSVIDATKAGAWCPQATGDILPFTSRVTNISENCLSLRIARPAGTQKNAKLPVAVWIHGGGHALGSASDILYEPDGLINLAADDGLPLVYVGINYRLGLFGFATSESLVEKKETNAGLRDQRAALEWVRDNIEAFGGDPNRVTVIGQSVGASDIGLQLTAFGGDRDVPFQQGVMMSGGPGLNFNSQPELVADNTAAIAQQVGCGGNQDLQTLECLRAVPFEQLTNLSVTASRAARPPFGEGFFYPTIDDDFIQDRPSELTRAGKFTKGIPLIASWVTNDGAWYALPTTATDDEVLGSFGLWLHKLSKSTKEKLLHLYPLEDFAHMVKEEHGGQLSPQYYRAAQLNRDIWFTCPVLDFTWQYVKNGGVEASQVRLYEFNQTRYTPVFDFMGVSMWGVAHLSDIPYLFNNDHLEAGADNSDDQLALARDFSRTIIQFVHGAPKGEDERLQSWPPAFSNDCVKSSTGDVPNHISLQLFGGPHGSGSTKCSEGIEADMEVMTDAEKALHGEKLFSRCAFLNSQQFREEAGV</sequence>
<dbReference type="STRING" id="5078.A0A135LQE6"/>
<protein>
    <submittedName>
        <fullName evidence="6">Carboxylesterase, type B</fullName>
    </submittedName>
</protein>
<keyword evidence="3" id="KW-1133">Transmembrane helix</keyword>
<evidence type="ECO:0000259" key="5">
    <source>
        <dbReference type="Pfam" id="PF20684"/>
    </source>
</evidence>
<keyword evidence="3" id="KW-0472">Membrane</keyword>
<dbReference type="InterPro" id="IPR049326">
    <property type="entry name" value="Rhodopsin_dom_fungi"/>
</dbReference>
<dbReference type="Gene3D" id="3.40.50.1820">
    <property type="entry name" value="alpha/beta hydrolase"/>
    <property type="match status" value="1"/>
</dbReference>
<dbReference type="Pfam" id="PF00135">
    <property type="entry name" value="COesterase"/>
    <property type="match status" value="1"/>
</dbReference>
<dbReference type="PANTHER" id="PTHR43142:SF1">
    <property type="entry name" value="CARBOXYLIC ESTER HYDROLASE"/>
    <property type="match status" value="1"/>
</dbReference>
<accession>A0A135LQE6</accession>
<dbReference type="OMA" id="GAWYAPP"/>
<keyword evidence="3" id="KW-0812">Transmembrane</keyword>
<gene>
    <name evidence="6" type="ORF">PGRI_067690</name>
</gene>
<comment type="caution">
    <text evidence="6">The sequence shown here is derived from an EMBL/GenBank/DDBJ whole genome shotgun (WGS) entry which is preliminary data.</text>
</comment>
<evidence type="ECO:0000313" key="6">
    <source>
        <dbReference type="EMBL" id="KXG51197.1"/>
    </source>
</evidence>
<keyword evidence="2" id="KW-0378">Hydrolase</keyword>
<dbReference type="GO" id="GO:0072330">
    <property type="term" value="P:monocarboxylic acid biosynthetic process"/>
    <property type="evidence" value="ECO:0007669"/>
    <property type="project" value="UniProtKB-ARBA"/>
</dbReference>
<dbReference type="SUPFAM" id="SSF53474">
    <property type="entry name" value="alpha/beta-Hydrolases"/>
    <property type="match status" value="1"/>
</dbReference>